<dbReference type="AlphaFoldDB" id="A0A2N0QRQ4"/>
<accession>A0A2N0QRQ4</accession>
<dbReference type="InterPro" id="IPR057253">
    <property type="entry name" value="CoiA-like_N"/>
</dbReference>
<dbReference type="EMBL" id="LLXH01003914">
    <property type="protein sequence ID" value="PKC53710.1"/>
    <property type="molecule type" value="Genomic_DNA"/>
</dbReference>
<feature type="domain" description="Competence protein CoiA nuclease-like" evidence="1">
    <location>
        <begin position="69"/>
        <end position="152"/>
    </location>
</feature>
<proteinExistence type="predicted"/>
<gene>
    <name evidence="3" type="ORF">RhiirA1_478716</name>
</gene>
<evidence type="ECO:0000259" key="2">
    <source>
        <dbReference type="Pfam" id="PF25164"/>
    </source>
</evidence>
<evidence type="ECO:0000313" key="4">
    <source>
        <dbReference type="Proteomes" id="UP000232688"/>
    </source>
</evidence>
<organism evidence="3 4">
    <name type="scientific">Rhizophagus irregularis</name>
    <dbReference type="NCBI Taxonomy" id="588596"/>
    <lineage>
        <taxon>Eukaryota</taxon>
        <taxon>Fungi</taxon>
        <taxon>Fungi incertae sedis</taxon>
        <taxon>Mucoromycota</taxon>
        <taxon>Glomeromycotina</taxon>
        <taxon>Glomeromycetes</taxon>
        <taxon>Glomerales</taxon>
        <taxon>Glomeraceae</taxon>
        <taxon>Rhizophagus</taxon>
    </lineage>
</organism>
<feature type="domain" description="Competence protein CoiA-like N-terminal" evidence="2">
    <location>
        <begin position="20"/>
        <end position="62"/>
    </location>
</feature>
<name>A0A2N0QRQ4_9GLOM</name>
<dbReference type="InterPro" id="IPR010330">
    <property type="entry name" value="CoiA_nuc"/>
</dbReference>
<sequence length="172" mass="20183">MLVAITDQNERFVICSSTPKAIYKKIREERTFFCPQCKQPVQFKIGSVKIPHFSHLSNNDCDLRFSEGESEAHLLGKQQLYELFQSLQLNVELESYLPFIKQRPDLLVKTSKDNTFAIEFQCSTISKEKYLYRSKGYLDNNIIPIWIPYTPEVKYFESEAICIFFKPTTCER</sequence>
<reference evidence="3 4" key="1">
    <citation type="submission" date="2017-10" db="EMBL/GenBank/DDBJ databases">
        <title>Extensive intraspecific genome diversity in a model arbuscular mycorrhizal fungus.</title>
        <authorList>
            <person name="Chen E.C.H."/>
            <person name="Morin E."/>
            <person name="Baudet D."/>
            <person name="Noel J."/>
            <person name="Ndikumana S."/>
            <person name="Charron P."/>
            <person name="St-Onge C."/>
            <person name="Giorgi J."/>
            <person name="Grigoriev I.V."/>
            <person name="Roux C."/>
            <person name="Martin F.M."/>
            <person name="Corradi N."/>
        </authorList>
    </citation>
    <scope>NUCLEOTIDE SEQUENCE [LARGE SCALE GENOMIC DNA]</scope>
    <source>
        <strain evidence="3 4">A1</strain>
    </source>
</reference>
<evidence type="ECO:0000259" key="1">
    <source>
        <dbReference type="Pfam" id="PF06054"/>
    </source>
</evidence>
<dbReference type="Pfam" id="PF25164">
    <property type="entry name" value="CoiA_N"/>
    <property type="match status" value="1"/>
</dbReference>
<protein>
    <recommendedName>
        <fullName evidence="5">Competence protein CoiA</fullName>
    </recommendedName>
</protein>
<dbReference type="Proteomes" id="UP000232688">
    <property type="component" value="Unassembled WGS sequence"/>
</dbReference>
<dbReference type="Pfam" id="PF06054">
    <property type="entry name" value="CoiA_nuc"/>
    <property type="match status" value="1"/>
</dbReference>
<evidence type="ECO:0008006" key="5">
    <source>
        <dbReference type="Google" id="ProtNLM"/>
    </source>
</evidence>
<reference evidence="3 4" key="2">
    <citation type="submission" date="2017-10" db="EMBL/GenBank/DDBJ databases">
        <title>Genome analyses suggest a sexual origin of heterokaryosis in a supposedly ancient asexual fungus.</title>
        <authorList>
            <person name="Corradi N."/>
            <person name="Sedzielewska K."/>
            <person name="Noel J."/>
            <person name="Charron P."/>
            <person name="Farinelli L."/>
            <person name="Marton T."/>
            <person name="Kruger M."/>
            <person name="Pelin A."/>
            <person name="Brachmann A."/>
            <person name="Corradi N."/>
        </authorList>
    </citation>
    <scope>NUCLEOTIDE SEQUENCE [LARGE SCALE GENOMIC DNA]</scope>
    <source>
        <strain evidence="3 4">A1</strain>
    </source>
</reference>
<comment type="caution">
    <text evidence="3">The sequence shown here is derived from an EMBL/GenBank/DDBJ whole genome shotgun (WGS) entry which is preliminary data.</text>
</comment>
<evidence type="ECO:0000313" key="3">
    <source>
        <dbReference type="EMBL" id="PKC53710.1"/>
    </source>
</evidence>
<dbReference type="VEuPathDB" id="FungiDB:RhiirA1_478716"/>